<dbReference type="Proteomes" id="UP000240317">
    <property type="component" value="Unassembled WGS sequence"/>
</dbReference>
<name>A0A2T3W3V8_9DEIO</name>
<dbReference type="EMBL" id="PYSV01000025">
    <property type="protein sequence ID" value="PTA66575.1"/>
    <property type="molecule type" value="Genomic_DNA"/>
</dbReference>
<proteinExistence type="predicted"/>
<dbReference type="RefSeq" id="WP_107139375.1">
    <property type="nucleotide sequence ID" value="NZ_PYSV01000025.1"/>
</dbReference>
<dbReference type="InterPro" id="IPR023292">
    <property type="entry name" value="NTP_PyroPHydrolase-like_dom_sf"/>
</dbReference>
<dbReference type="AlphaFoldDB" id="A0A2T3W3V8"/>
<evidence type="ECO:0008006" key="3">
    <source>
        <dbReference type="Google" id="ProtNLM"/>
    </source>
</evidence>
<evidence type="ECO:0000313" key="1">
    <source>
        <dbReference type="EMBL" id="PTA66575.1"/>
    </source>
</evidence>
<dbReference type="Gene3D" id="1.10.3420.10">
    <property type="entry name" value="putative ntp pyrophosphohydrolase like domain"/>
    <property type="match status" value="1"/>
</dbReference>
<organism evidence="1 2">
    <name type="scientific">Deinococcus arcticus</name>
    <dbReference type="NCBI Taxonomy" id="2136176"/>
    <lineage>
        <taxon>Bacteria</taxon>
        <taxon>Thermotogati</taxon>
        <taxon>Deinococcota</taxon>
        <taxon>Deinococci</taxon>
        <taxon>Deinococcales</taxon>
        <taxon>Deinococcaceae</taxon>
        <taxon>Deinococcus</taxon>
    </lineage>
</organism>
<sequence>MSDLPCAPTNAARLREFHLALGEAAPTQPVVPSRALLALRRTLIAEEAAEVEGEWAALDARLQAGEALAPSDLALLAHELADLLYVTYGALDRLGIDADAVFAEVHRANMAKLSGPRRADGKLLKPPGWQPANVRGVLARQKG</sequence>
<accession>A0A2T3W3V8</accession>
<dbReference type="SUPFAM" id="SSF101386">
    <property type="entry name" value="all-alpha NTP pyrophosphatases"/>
    <property type="match status" value="1"/>
</dbReference>
<dbReference type="OrthoDB" id="9810101at2"/>
<dbReference type="Pfam" id="PF01503">
    <property type="entry name" value="PRA-PH"/>
    <property type="match status" value="1"/>
</dbReference>
<dbReference type="InterPro" id="IPR021130">
    <property type="entry name" value="PRib-ATP_PPHydrolase-like"/>
</dbReference>
<comment type="caution">
    <text evidence="1">The sequence shown here is derived from an EMBL/GenBank/DDBJ whole genome shotgun (WGS) entry which is preliminary data.</text>
</comment>
<reference evidence="1 2" key="1">
    <citation type="submission" date="2018-03" db="EMBL/GenBank/DDBJ databases">
        <title>Draft genome of Deinococcus sp. OD32.</title>
        <authorList>
            <person name="Wang X.-P."/>
            <person name="Du Z.-J."/>
        </authorList>
    </citation>
    <scope>NUCLEOTIDE SEQUENCE [LARGE SCALE GENOMIC DNA]</scope>
    <source>
        <strain evidence="1 2">OD32</strain>
    </source>
</reference>
<protein>
    <recommendedName>
        <fullName evidence="3">HAD family hydrolase</fullName>
    </recommendedName>
</protein>
<evidence type="ECO:0000313" key="2">
    <source>
        <dbReference type="Proteomes" id="UP000240317"/>
    </source>
</evidence>
<keyword evidence="2" id="KW-1185">Reference proteome</keyword>
<gene>
    <name evidence="1" type="ORF">C8263_17230</name>
</gene>